<dbReference type="Pfam" id="PF13692">
    <property type="entry name" value="Glyco_trans_1_4"/>
    <property type="match status" value="1"/>
</dbReference>
<dbReference type="Gene3D" id="3.40.50.2000">
    <property type="entry name" value="Glycogen Phosphorylase B"/>
    <property type="match status" value="1"/>
</dbReference>
<dbReference type="PANTHER" id="PTHR45947">
    <property type="entry name" value="SULFOQUINOVOSYL TRANSFERASE SQD2"/>
    <property type="match status" value="1"/>
</dbReference>
<gene>
    <name evidence="1" type="ORF">ACX05_19115</name>
</gene>
<organism evidence="1 2">
    <name type="scientific">Vibrio parahaemolyticus</name>
    <dbReference type="NCBI Taxonomy" id="670"/>
    <lineage>
        <taxon>Bacteria</taxon>
        <taxon>Pseudomonadati</taxon>
        <taxon>Pseudomonadota</taxon>
        <taxon>Gammaproteobacteria</taxon>
        <taxon>Vibrionales</taxon>
        <taxon>Vibrionaceae</taxon>
        <taxon>Vibrio</taxon>
    </lineage>
</organism>
<evidence type="ECO:0000313" key="1">
    <source>
        <dbReference type="EMBL" id="KOY27196.1"/>
    </source>
</evidence>
<dbReference type="SUPFAM" id="SSF53756">
    <property type="entry name" value="UDP-Glycosyltransferase/glycogen phosphorylase"/>
    <property type="match status" value="1"/>
</dbReference>
<name>A0AAW3IQR2_VIBPH</name>
<dbReference type="EMBL" id="LIRS01000106">
    <property type="protein sequence ID" value="KOY27196.1"/>
    <property type="molecule type" value="Genomic_DNA"/>
</dbReference>
<dbReference type="PANTHER" id="PTHR45947:SF3">
    <property type="entry name" value="SULFOQUINOVOSYL TRANSFERASE SQD2"/>
    <property type="match status" value="1"/>
</dbReference>
<dbReference type="AlphaFoldDB" id="A0AAW3IQR2"/>
<dbReference type="InterPro" id="IPR050194">
    <property type="entry name" value="Glycosyltransferase_grp1"/>
</dbReference>
<comment type="caution">
    <text evidence="1">The sequence shown here is derived from an EMBL/GenBank/DDBJ whole genome shotgun (WGS) entry which is preliminary data.</text>
</comment>
<dbReference type="RefSeq" id="WP_053812438.1">
    <property type="nucleotide sequence ID" value="NZ_LIRS01000106.1"/>
</dbReference>
<evidence type="ECO:0008006" key="3">
    <source>
        <dbReference type="Google" id="ProtNLM"/>
    </source>
</evidence>
<sequence length="396" mass="44689">MIVRNKVLVLTPRFPYPLLGGDKLRIFKMCKALSQSYDLTLLSFIDEEHCHNLEHELLETGVFKEIHTIYKSKLSSYGSTLISLLKGEPLQVGYYYSRKFEKKINELVESHQIVLSHLIRTAQYSNKIVHSTKKVLEMTDAISMNYSRVQGFSLKKIIYKVERRRLLKFEKECVTRQDLTSFISSADVDYLVKNKAKINECLVVTNGVDIYPEIHSFSEEKREIVFIGNMHSEQNFDAALWFATNVMPILSTKNFSFKVIGKISSSKSAQLSSLPNVVVVGAVNSLFEATKSAFVGVCPMRIGAGVQNKVLEYMSLGLPCITSPLGYEGISAIPGRDLIIAEGVNEYVEAIESLTSKSFNRTIAVNGNEYVKLNHEWDAVMHSFVKKLDSMIGNKK</sequence>
<dbReference type="GO" id="GO:0016758">
    <property type="term" value="F:hexosyltransferase activity"/>
    <property type="evidence" value="ECO:0007669"/>
    <property type="project" value="TreeGrafter"/>
</dbReference>
<dbReference type="CDD" id="cd03801">
    <property type="entry name" value="GT4_PimA-like"/>
    <property type="match status" value="1"/>
</dbReference>
<accession>A0AAW3IQR2</accession>
<protein>
    <recommendedName>
        <fullName evidence="3">Glycosyltransferase</fullName>
    </recommendedName>
</protein>
<proteinExistence type="predicted"/>
<reference evidence="1 2" key="1">
    <citation type="submission" date="2015-07" db="EMBL/GenBank/DDBJ databases">
        <title>Foodborne Vibrio parahaemolyticus Isolates.</title>
        <authorList>
            <person name="Ronholm J."/>
            <person name="Petronella N."/>
            <person name="Kenwell R."/>
            <person name="Banerjee S."/>
        </authorList>
    </citation>
    <scope>NUCLEOTIDE SEQUENCE [LARGE SCALE GENOMIC DNA]</scope>
    <source>
        <strain evidence="1 2">HS-06-05</strain>
    </source>
</reference>
<evidence type="ECO:0000313" key="2">
    <source>
        <dbReference type="Proteomes" id="UP000037697"/>
    </source>
</evidence>
<dbReference type="Proteomes" id="UP000037697">
    <property type="component" value="Unassembled WGS sequence"/>
</dbReference>